<gene>
    <name evidence="6" type="ORF">ATY40_BA7502311</name>
</gene>
<dbReference type="AlphaFoldDB" id="A0A1B2JDR9"/>
<dbReference type="PANTHER" id="PTHR12934">
    <property type="entry name" value="50S RIBOSOMAL PROTEIN L15"/>
    <property type="match status" value="1"/>
</dbReference>
<accession>A0A1B2JDR9</accession>
<evidence type="ECO:0000256" key="3">
    <source>
        <dbReference type="ARBA" id="ARBA00023274"/>
    </source>
</evidence>
<evidence type="ECO:0000256" key="2">
    <source>
        <dbReference type="ARBA" id="ARBA00022980"/>
    </source>
</evidence>
<feature type="compositionally biased region" description="Gly residues" evidence="4">
    <location>
        <begin position="39"/>
        <end position="53"/>
    </location>
</feature>
<organism evidence="6 7">
    <name type="scientific">Komagataella pastoris</name>
    <name type="common">Yeast</name>
    <name type="synonym">Pichia pastoris</name>
    <dbReference type="NCBI Taxonomy" id="4922"/>
    <lineage>
        <taxon>Eukaryota</taxon>
        <taxon>Fungi</taxon>
        <taxon>Dikarya</taxon>
        <taxon>Ascomycota</taxon>
        <taxon>Saccharomycotina</taxon>
        <taxon>Pichiomycetes</taxon>
        <taxon>Pichiales</taxon>
        <taxon>Pichiaceae</taxon>
        <taxon>Komagataella</taxon>
    </lineage>
</organism>
<feature type="domain" description="Large ribosomal subunit protein uL15/eL18" evidence="5">
    <location>
        <begin position="93"/>
        <end position="168"/>
    </location>
</feature>
<evidence type="ECO:0000256" key="1">
    <source>
        <dbReference type="ARBA" id="ARBA00007320"/>
    </source>
</evidence>
<dbReference type="HAMAP" id="MF_01341">
    <property type="entry name" value="Ribosomal_uL15"/>
    <property type="match status" value="1"/>
</dbReference>
<dbReference type="PANTHER" id="PTHR12934:SF11">
    <property type="entry name" value="LARGE RIBOSOMAL SUBUNIT PROTEIN UL15M"/>
    <property type="match status" value="1"/>
</dbReference>
<dbReference type="InterPro" id="IPR021131">
    <property type="entry name" value="Ribosomal_uL15/eL18"/>
</dbReference>
<dbReference type="GO" id="GO:0003735">
    <property type="term" value="F:structural constituent of ribosome"/>
    <property type="evidence" value="ECO:0007669"/>
    <property type="project" value="InterPro"/>
</dbReference>
<protein>
    <submittedName>
        <fullName evidence="6">BA75_02311T0</fullName>
    </submittedName>
</protein>
<evidence type="ECO:0000313" key="6">
    <source>
        <dbReference type="EMBL" id="ANZ75908.1"/>
    </source>
</evidence>
<evidence type="ECO:0000256" key="4">
    <source>
        <dbReference type="SAM" id="MobiDB-lite"/>
    </source>
</evidence>
<dbReference type="Gene3D" id="3.100.10.10">
    <property type="match status" value="1"/>
</dbReference>
<dbReference type="InterPro" id="IPR036227">
    <property type="entry name" value="Ribosomal_uL15/eL18_sf"/>
</dbReference>
<dbReference type="Proteomes" id="UP000094565">
    <property type="component" value="Chromosome 2"/>
</dbReference>
<dbReference type="GO" id="GO:0006412">
    <property type="term" value="P:translation"/>
    <property type="evidence" value="ECO:0007669"/>
    <property type="project" value="InterPro"/>
</dbReference>
<dbReference type="EMBL" id="CP014585">
    <property type="protein sequence ID" value="ANZ75908.1"/>
    <property type="molecule type" value="Genomic_DNA"/>
</dbReference>
<dbReference type="NCBIfam" id="TIGR01071">
    <property type="entry name" value="rplO_bact"/>
    <property type="match status" value="1"/>
</dbReference>
<comment type="similarity">
    <text evidence="1">Belongs to the universal ribosomal protein uL15 family.</text>
</comment>
<dbReference type="InterPro" id="IPR005749">
    <property type="entry name" value="Ribosomal_uL15_bac-type"/>
</dbReference>
<keyword evidence="3" id="KW-0687">Ribonucleoprotein</keyword>
<evidence type="ECO:0000313" key="7">
    <source>
        <dbReference type="Proteomes" id="UP000094565"/>
    </source>
</evidence>
<dbReference type="OrthoDB" id="361383at2759"/>
<dbReference type="GO" id="GO:0005762">
    <property type="term" value="C:mitochondrial large ribosomal subunit"/>
    <property type="evidence" value="ECO:0007669"/>
    <property type="project" value="TreeGrafter"/>
</dbReference>
<keyword evidence="7" id="KW-1185">Reference proteome</keyword>
<dbReference type="Pfam" id="PF00828">
    <property type="entry name" value="Ribosomal_L27A"/>
    <property type="match status" value="1"/>
</dbReference>
<reference evidence="6 7" key="1">
    <citation type="submission" date="2016-02" db="EMBL/GenBank/DDBJ databases">
        <title>Comparative genomic and transcriptomic foundation for Pichia pastoris.</title>
        <authorList>
            <person name="Love K.R."/>
            <person name="Shah K.A."/>
            <person name="Whittaker C.A."/>
            <person name="Wu J."/>
            <person name="Bartlett M.C."/>
            <person name="Ma D."/>
            <person name="Leeson R.L."/>
            <person name="Priest M."/>
            <person name="Young S.K."/>
            <person name="Love J.C."/>
        </authorList>
    </citation>
    <scope>NUCLEOTIDE SEQUENCE [LARGE SCALE GENOMIC DNA]</scope>
    <source>
        <strain evidence="6 7">ATCC 28485</strain>
    </source>
</reference>
<feature type="compositionally biased region" description="Polar residues" evidence="4">
    <location>
        <begin position="23"/>
        <end position="32"/>
    </location>
</feature>
<proteinExistence type="inferred from homology"/>
<sequence length="280" mass="31750">MSVFSGAGLFRYGQKRFQSLLSNLHPSGGSSKSQRRVGRGPGSGLGKTSGRGQKGQKARENIKPWFEGGQTPIYKLFPKRGFIRFNRLHLNELKLVKIIDWYRRGLLDINETLTIKKMKECGLISGPMRDGVTILGNGKEKLDFPLKVEATKASNPAIRAIERNNGTFVSRYYGKLNYKAHHAPTWFVKTKGYLPLSARPISRRDIVFYSSSEKRGYLAKQNPSESTNQETKSIQSVLKRTKLSPLQLQLRNIRKANNRDSRMTSLASFQQNQFVKLQDL</sequence>
<evidence type="ECO:0000259" key="5">
    <source>
        <dbReference type="Pfam" id="PF00828"/>
    </source>
</evidence>
<name>A0A1B2JDR9_PICPA</name>
<dbReference type="InterPro" id="IPR030878">
    <property type="entry name" value="Ribosomal_uL15"/>
</dbReference>
<keyword evidence="2" id="KW-0689">Ribosomal protein</keyword>
<dbReference type="SUPFAM" id="SSF52080">
    <property type="entry name" value="Ribosomal proteins L15p and L18e"/>
    <property type="match status" value="1"/>
</dbReference>
<feature type="region of interest" description="Disordered" evidence="4">
    <location>
        <begin position="23"/>
        <end position="62"/>
    </location>
</feature>